<dbReference type="AlphaFoldDB" id="R7U5N9"/>
<dbReference type="OMA" id="HIFGVMM"/>
<comment type="subcellular location">
    <subcellularLocation>
        <location evidence="1">Membrane</location>
        <topology evidence="1">Multi-pass membrane protein</topology>
    </subcellularLocation>
</comment>
<evidence type="ECO:0000313" key="6">
    <source>
        <dbReference type="Proteomes" id="UP000014760"/>
    </source>
</evidence>
<feature type="transmembrane region" description="Helical" evidence="2">
    <location>
        <begin position="288"/>
        <end position="307"/>
    </location>
</feature>
<feature type="transmembrane region" description="Helical" evidence="2">
    <location>
        <begin position="313"/>
        <end position="340"/>
    </location>
</feature>
<protein>
    <recommendedName>
        <fullName evidence="3">Major facilitator superfamily (MFS) profile domain-containing protein</fullName>
    </recommendedName>
</protein>
<keyword evidence="2" id="KW-0472">Membrane</keyword>
<name>R7U5N9_CAPTE</name>
<keyword evidence="2" id="KW-1133">Transmembrane helix</keyword>
<feature type="transmembrane region" description="Helical" evidence="2">
    <location>
        <begin position="377"/>
        <end position="396"/>
    </location>
</feature>
<dbReference type="InterPro" id="IPR011701">
    <property type="entry name" value="MFS"/>
</dbReference>
<reference evidence="5" key="3">
    <citation type="submission" date="2015-06" db="UniProtKB">
        <authorList>
            <consortium name="EnsemblMetazoa"/>
        </authorList>
    </citation>
    <scope>IDENTIFICATION</scope>
</reference>
<dbReference type="InterPro" id="IPR036259">
    <property type="entry name" value="MFS_trans_sf"/>
</dbReference>
<dbReference type="EMBL" id="KB307920">
    <property type="protein sequence ID" value="ELT98460.1"/>
    <property type="molecule type" value="Genomic_DNA"/>
</dbReference>
<dbReference type="EnsemblMetazoa" id="CapteT177636">
    <property type="protein sequence ID" value="CapteP177636"/>
    <property type="gene ID" value="CapteG177636"/>
</dbReference>
<organism evidence="4">
    <name type="scientific">Capitella teleta</name>
    <name type="common">Polychaete worm</name>
    <dbReference type="NCBI Taxonomy" id="283909"/>
    <lineage>
        <taxon>Eukaryota</taxon>
        <taxon>Metazoa</taxon>
        <taxon>Spiralia</taxon>
        <taxon>Lophotrochozoa</taxon>
        <taxon>Annelida</taxon>
        <taxon>Polychaeta</taxon>
        <taxon>Sedentaria</taxon>
        <taxon>Scolecida</taxon>
        <taxon>Capitellidae</taxon>
        <taxon>Capitella</taxon>
    </lineage>
</organism>
<dbReference type="OrthoDB" id="6509908at2759"/>
<feature type="transmembrane region" description="Helical" evidence="2">
    <location>
        <begin position="108"/>
        <end position="130"/>
    </location>
</feature>
<evidence type="ECO:0000313" key="4">
    <source>
        <dbReference type="EMBL" id="ELT98460.1"/>
    </source>
</evidence>
<evidence type="ECO:0000256" key="2">
    <source>
        <dbReference type="SAM" id="Phobius"/>
    </source>
</evidence>
<feature type="transmembrane region" description="Helical" evidence="2">
    <location>
        <begin position="220"/>
        <end position="242"/>
    </location>
</feature>
<dbReference type="Proteomes" id="UP000014760">
    <property type="component" value="Unassembled WGS sequence"/>
</dbReference>
<feature type="transmembrane region" description="Helical" evidence="2">
    <location>
        <begin position="12"/>
        <end position="35"/>
    </location>
</feature>
<dbReference type="GO" id="GO:0016020">
    <property type="term" value="C:membrane"/>
    <property type="evidence" value="ECO:0007669"/>
    <property type="project" value="UniProtKB-SubCell"/>
</dbReference>
<dbReference type="GO" id="GO:0008028">
    <property type="term" value="F:monocarboxylic acid transmembrane transporter activity"/>
    <property type="evidence" value="ECO:0007669"/>
    <property type="project" value="TreeGrafter"/>
</dbReference>
<dbReference type="Pfam" id="PF07690">
    <property type="entry name" value="MFS_1"/>
    <property type="match status" value="1"/>
</dbReference>
<dbReference type="InterPro" id="IPR020846">
    <property type="entry name" value="MFS_dom"/>
</dbReference>
<feature type="transmembrane region" description="Helical" evidence="2">
    <location>
        <begin position="55"/>
        <end position="75"/>
    </location>
</feature>
<evidence type="ECO:0000313" key="5">
    <source>
        <dbReference type="EnsemblMetazoa" id="CapteP177636"/>
    </source>
</evidence>
<proteinExistence type="predicted"/>
<feature type="domain" description="Major facilitator superfamily (MFS) profile" evidence="3">
    <location>
        <begin position="13"/>
        <end position="401"/>
    </location>
</feature>
<feature type="transmembrane region" description="Helical" evidence="2">
    <location>
        <begin position="171"/>
        <end position="190"/>
    </location>
</feature>
<feature type="transmembrane region" description="Helical" evidence="2">
    <location>
        <begin position="82"/>
        <end position="102"/>
    </location>
</feature>
<reference evidence="4 6" key="2">
    <citation type="journal article" date="2013" name="Nature">
        <title>Insights into bilaterian evolution from three spiralian genomes.</title>
        <authorList>
            <person name="Simakov O."/>
            <person name="Marletaz F."/>
            <person name="Cho S.J."/>
            <person name="Edsinger-Gonzales E."/>
            <person name="Havlak P."/>
            <person name="Hellsten U."/>
            <person name="Kuo D.H."/>
            <person name="Larsson T."/>
            <person name="Lv J."/>
            <person name="Arendt D."/>
            <person name="Savage R."/>
            <person name="Osoegawa K."/>
            <person name="de Jong P."/>
            <person name="Grimwood J."/>
            <person name="Chapman J.A."/>
            <person name="Shapiro H."/>
            <person name="Aerts A."/>
            <person name="Otillar R.P."/>
            <person name="Terry A.Y."/>
            <person name="Boore J.L."/>
            <person name="Grigoriev I.V."/>
            <person name="Lindberg D.R."/>
            <person name="Seaver E.C."/>
            <person name="Weisblat D.A."/>
            <person name="Putnam N.H."/>
            <person name="Rokhsar D.S."/>
        </authorList>
    </citation>
    <scope>NUCLEOTIDE SEQUENCE</scope>
    <source>
        <strain evidence="4 6">I ESC-2004</strain>
    </source>
</reference>
<dbReference type="EMBL" id="AMQN01002050">
    <property type="status" value="NOT_ANNOTATED_CDS"/>
    <property type="molecule type" value="Genomic_DNA"/>
</dbReference>
<sequence length="455" mass="48892">MTKSKRIVPDQGWSWLVLFAAFLSNVTFDGVIFSFGVFYVEFLGYFNAGRAQTSWIGSVISAVYAVVGPLASVLCNKFGSRAVTIMGSLIASSGFILSTFSTNMTMMILTYGVLGGIGFGLMYLCCYVMVGNYFEKYRAMATGVASCGSGVGTFIFAPLSLLLIESYGWKGAMWIIAGLVLNGVVIGLVFRPLPSPSEEDVGKEKSKKSLCDFSLLRKPAFLVFGISSFLCMIGFFVPFIYLPDYAKQLGIGPGKSAILLSVIGIFNTSGRIMCGFLSDKSWVDSLKIYNSALIIGGAMTMGCSFINSFAMLLIYAAVFGVCIASYVSLCVIILIEILGLERLSSSFGFLNMFRGVATILGAPLAGFLYDVTGTYDLAFYVAGASIATAGLICLPLRMLSQCTDTKDLVDLAEKQSDLPANKPLQLQQCELTQSMISLTGSSIMIQSSHSMALKH</sequence>
<keyword evidence="2" id="KW-0812">Transmembrane</keyword>
<keyword evidence="6" id="KW-1185">Reference proteome</keyword>
<evidence type="ECO:0000256" key="1">
    <source>
        <dbReference type="ARBA" id="ARBA00004141"/>
    </source>
</evidence>
<accession>R7U5N9</accession>
<gene>
    <name evidence="4" type="ORF">CAPTEDRAFT_177636</name>
</gene>
<dbReference type="PANTHER" id="PTHR11360:SF284">
    <property type="entry name" value="EG:103B4.3 PROTEIN-RELATED"/>
    <property type="match status" value="1"/>
</dbReference>
<feature type="transmembrane region" description="Helical" evidence="2">
    <location>
        <begin position="137"/>
        <end position="159"/>
    </location>
</feature>
<feature type="transmembrane region" description="Helical" evidence="2">
    <location>
        <begin position="257"/>
        <end position="276"/>
    </location>
</feature>
<dbReference type="Gene3D" id="1.20.1250.20">
    <property type="entry name" value="MFS general substrate transporter like domains"/>
    <property type="match status" value="1"/>
</dbReference>
<dbReference type="CDD" id="cd17352">
    <property type="entry name" value="MFS_MCT_SLC16"/>
    <property type="match status" value="1"/>
</dbReference>
<dbReference type="HOGENOM" id="CLU_001265_59_1_1"/>
<dbReference type="SUPFAM" id="SSF103473">
    <property type="entry name" value="MFS general substrate transporter"/>
    <property type="match status" value="1"/>
</dbReference>
<evidence type="ECO:0000259" key="3">
    <source>
        <dbReference type="PROSITE" id="PS50850"/>
    </source>
</evidence>
<feature type="transmembrane region" description="Helical" evidence="2">
    <location>
        <begin position="352"/>
        <end position="371"/>
    </location>
</feature>
<dbReference type="InterPro" id="IPR050327">
    <property type="entry name" value="Proton-linked_MCT"/>
</dbReference>
<dbReference type="PANTHER" id="PTHR11360">
    <property type="entry name" value="MONOCARBOXYLATE TRANSPORTER"/>
    <property type="match status" value="1"/>
</dbReference>
<dbReference type="PROSITE" id="PS50850">
    <property type="entry name" value="MFS"/>
    <property type="match status" value="1"/>
</dbReference>
<reference evidence="6" key="1">
    <citation type="submission" date="2012-12" db="EMBL/GenBank/DDBJ databases">
        <authorList>
            <person name="Hellsten U."/>
            <person name="Grimwood J."/>
            <person name="Chapman J.A."/>
            <person name="Shapiro H."/>
            <person name="Aerts A."/>
            <person name="Otillar R.P."/>
            <person name="Terry A.Y."/>
            <person name="Boore J.L."/>
            <person name="Simakov O."/>
            <person name="Marletaz F."/>
            <person name="Cho S.-J."/>
            <person name="Edsinger-Gonzales E."/>
            <person name="Havlak P."/>
            <person name="Kuo D.-H."/>
            <person name="Larsson T."/>
            <person name="Lv J."/>
            <person name="Arendt D."/>
            <person name="Savage R."/>
            <person name="Osoegawa K."/>
            <person name="de Jong P."/>
            <person name="Lindberg D.R."/>
            <person name="Seaver E.C."/>
            <person name="Weisblat D.A."/>
            <person name="Putnam N.H."/>
            <person name="Grigoriev I.V."/>
            <person name="Rokhsar D.S."/>
        </authorList>
    </citation>
    <scope>NUCLEOTIDE SEQUENCE</scope>
    <source>
        <strain evidence="6">I ESC-2004</strain>
    </source>
</reference>